<feature type="compositionally biased region" description="Basic and acidic residues" evidence="6">
    <location>
        <begin position="63"/>
        <end position="81"/>
    </location>
</feature>
<dbReference type="EMBL" id="JABCKI010005756">
    <property type="protein sequence ID" value="KAG5638571.1"/>
    <property type="molecule type" value="Genomic_DNA"/>
</dbReference>
<proteinExistence type="predicted"/>
<evidence type="ECO:0000256" key="4">
    <source>
        <dbReference type="PROSITE-ProRule" id="PRU00175"/>
    </source>
</evidence>
<name>A0A9P7FWQ3_9AGAR</name>
<dbReference type="OrthoDB" id="6105938at2759"/>
<gene>
    <name evidence="8" type="ORF">H0H81_011917</name>
</gene>
<dbReference type="InterPro" id="IPR017907">
    <property type="entry name" value="Znf_RING_CS"/>
</dbReference>
<keyword evidence="9" id="KW-1185">Reference proteome</keyword>
<feature type="compositionally biased region" description="Acidic residues" evidence="6">
    <location>
        <begin position="365"/>
        <end position="376"/>
    </location>
</feature>
<dbReference type="SUPFAM" id="SSF57850">
    <property type="entry name" value="RING/U-box"/>
    <property type="match status" value="1"/>
</dbReference>
<evidence type="ECO:0000256" key="5">
    <source>
        <dbReference type="SAM" id="Coils"/>
    </source>
</evidence>
<evidence type="ECO:0000256" key="2">
    <source>
        <dbReference type="ARBA" id="ARBA00022771"/>
    </source>
</evidence>
<comment type="caution">
    <text evidence="8">The sequence shown here is derived from an EMBL/GenBank/DDBJ whole genome shotgun (WGS) entry which is preliminary data.</text>
</comment>
<dbReference type="InterPro" id="IPR001841">
    <property type="entry name" value="Znf_RING"/>
</dbReference>
<feature type="compositionally biased region" description="Basic and acidic residues" evidence="6">
    <location>
        <begin position="1"/>
        <end position="21"/>
    </location>
</feature>
<protein>
    <recommendedName>
        <fullName evidence="7">RING-type domain-containing protein</fullName>
    </recommendedName>
</protein>
<dbReference type="Pfam" id="PF26609">
    <property type="entry name" value="DUF8191"/>
    <property type="match status" value="1"/>
</dbReference>
<evidence type="ECO:0000256" key="3">
    <source>
        <dbReference type="ARBA" id="ARBA00022833"/>
    </source>
</evidence>
<evidence type="ECO:0000256" key="1">
    <source>
        <dbReference type="ARBA" id="ARBA00022723"/>
    </source>
</evidence>
<dbReference type="InterPro" id="IPR058504">
    <property type="entry name" value="DUF8191"/>
</dbReference>
<evidence type="ECO:0000313" key="8">
    <source>
        <dbReference type="EMBL" id="KAG5638571.1"/>
    </source>
</evidence>
<dbReference type="PROSITE" id="PS50089">
    <property type="entry name" value="ZF_RING_2"/>
    <property type="match status" value="1"/>
</dbReference>
<keyword evidence="5" id="KW-0175">Coiled coil</keyword>
<dbReference type="InterPro" id="IPR013083">
    <property type="entry name" value="Znf_RING/FYVE/PHD"/>
</dbReference>
<feature type="domain" description="RING-type" evidence="7">
    <location>
        <begin position="181"/>
        <end position="244"/>
    </location>
</feature>
<keyword evidence="1" id="KW-0479">Metal-binding</keyword>
<feature type="region of interest" description="Disordered" evidence="6">
    <location>
        <begin position="360"/>
        <end position="389"/>
    </location>
</feature>
<dbReference type="Gene3D" id="3.30.40.10">
    <property type="entry name" value="Zinc/RING finger domain, C3HC4 (zinc finger)"/>
    <property type="match status" value="1"/>
</dbReference>
<feature type="coiled-coil region" evidence="5">
    <location>
        <begin position="151"/>
        <end position="178"/>
    </location>
</feature>
<keyword evidence="2 4" id="KW-0863">Zinc-finger</keyword>
<evidence type="ECO:0000313" key="9">
    <source>
        <dbReference type="Proteomes" id="UP000717328"/>
    </source>
</evidence>
<evidence type="ECO:0000259" key="7">
    <source>
        <dbReference type="PROSITE" id="PS50089"/>
    </source>
</evidence>
<evidence type="ECO:0000256" key="6">
    <source>
        <dbReference type="SAM" id="MobiDB-lite"/>
    </source>
</evidence>
<sequence>MDDLRDARADMKEPPVREALRRHSTFAVATSSQHRRENEHADPTRKDKGKAVDRLALSNISSRRSELPEPGDGQREKQSIHATELERLRMDVEMFKKMVADQKKAAKKQGKVDVAWLEDLKAQLLAETHVRPVTPFLKSEIFTPHPKSKVKKEQETQLQALKAKVEKKDELIASIETSIQCQICMDTLHKPHALSLCGHILCLLCLQEWFRKAPPSADDSYMNQSAQDDPNYILMRPKSCPCCRAVVPRRPVPVFVVKAVAAALVQYKSGLNSPEVENADEDEDPWKGLFIATDEEDEDMYCDAYSSDEDYGDPVEWAMQAPSVRFAQQLLLDERRFMLRYQVNDEEDDLDEVDDVVIDVSGSEDGGEDQASDDDVGFNLSSSTSSNSSIYPYTSSPSMYVPAQWEPPRGTPDADDYARAGPAALRLLRRGCTPEMVRRFGMAYTHARGLVAHLPSLDPEEFARPRVNGLVPARMHRVFLGWNLRLAPGDYTGERYMRSVLEEMKEYPDRWGWNDRGGGRGRDAGRVYLDARRLVSIDQVEEYDTTDTEVWVDAGMGAGYS</sequence>
<reference evidence="8" key="2">
    <citation type="submission" date="2021-10" db="EMBL/GenBank/DDBJ databases">
        <title>Phylogenomics reveals ancestral predisposition of the termite-cultivated fungus Termitomyces towards a domesticated lifestyle.</title>
        <authorList>
            <person name="Auxier B."/>
            <person name="Grum-Grzhimaylo A."/>
            <person name="Cardenas M.E."/>
            <person name="Lodge J.D."/>
            <person name="Laessoe T."/>
            <person name="Pedersen O."/>
            <person name="Smith M.E."/>
            <person name="Kuyper T.W."/>
            <person name="Franco-Molano E.A."/>
            <person name="Baroni T.J."/>
            <person name="Aanen D.K."/>
        </authorList>
    </citation>
    <scope>NUCLEOTIDE SEQUENCE</scope>
    <source>
        <strain evidence="8">D49</strain>
    </source>
</reference>
<accession>A0A9P7FWQ3</accession>
<dbReference type="SMART" id="SM00184">
    <property type="entry name" value="RING"/>
    <property type="match status" value="1"/>
</dbReference>
<dbReference type="PROSITE" id="PS00518">
    <property type="entry name" value="ZF_RING_1"/>
    <property type="match status" value="1"/>
</dbReference>
<dbReference type="AlphaFoldDB" id="A0A9P7FWQ3"/>
<dbReference type="GO" id="GO:0008270">
    <property type="term" value="F:zinc ion binding"/>
    <property type="evidence" value="ECO:0007669"/>
    <property type="project" value="UniProtKB-KW"/>
</dbReference>
<reference evidence="8" key="1">
    <citation type="submission" date="2021-02" db="EMBL/GenBank/DDBJ databases">
        <authorList>
            <person name="Nieuwenhuis M."/>
            <person name="Van De Peppel L.J.J."/>
        </authorList>
    </citation>
    <scope>NUCLEOTIDE SEQUENCE</scope>
    <source>
        <strain evidence="8">D49</strain>
    </source>
</reference>
<organism evidence="8 9">
    <name type="scientific">Sphagnurus paluster</name>
    <dbReference type="NCBI Taxonomy" id="117069"/>
    <lineage>
        <taxon>Eukaryota</taxon>
        <taxon>Fungi</taxon>
        <taxon>Dikarya</taxon>
        <taxon>Basidiomycota</taxon>
        <taxon>Agaricomycotina</taxon>
        <taxon>Agaricomycetes</taxon>
        <taxon>Agaricomycetidae</taxon>
        <taxon>Agaricales</taxon>
        <taxon>Tricholomatineae</taxon>
        <taxon>Lyophyllaceae</taxon>
        <taxon>Sphagnurus</taxon>
    </lineage>
</organism>
<feature type="compositionally biased region" description="Basic and acidic residues" evidence="6">
    <location>
        <begin position="34"/>
        <end position="53"/>
    </location>
</feature>
<keyword evidence="3" id="KW-0862">Zinc</keyword>
<dbReference type="InterPro" id="IPR027370">
    <property type="entry name" value="Znf-RING_euk"/>
</dbReference>
<dbReference type="Pfam" id="PF13445">
    <property type="entry name" value="zf-RING_UBOX"/>
    <property type="match status" value="1"/>
</dbReference>
<feature type="region of interest" description="Disordered" evidence="6">
    <location>
        <begin position="1"/>
        <end position="81"/>
    </location>
</feature>
<dbReference type="Proteomes" id="UP000717328">
    <property type="component" value="Unassembled WGS sequence"/>
</dbReference>